<feature type="region of interest" description="Disordered" evidence="1">
    <location>
        <begin position="70"/>
        <end position="114"/>
    </location>
</feature>
<name>A0ABS8RW60_DATST</name>
<dbReference type="EMBL" id="JACEIK010000151">
    <property type="protein sequence ID" value="MCD7451066.1"/>
    <property type="molecule type" value="Genomic_DNA"/>
</dbReference>
<feature type="domain" description="Isopenicillin N synthase-like Fe(2+) 2OG dioxygenase" evidence="2">
    <location>
        <begin position="251"/>
        <end position="287"/>
    </location>
</feature>
<accession>A0ABS8RW60</accession>
<reference evidence="3 4" key="1">
    <citation type="journal article" date="2021" name="BMC Genomics">
        <title>Datura genome reveals duplications of psychoactive alkaloid biosynthetic genes and high mutation rate following tissue culture.</title>
        <authorList>
            <person name="Rajewski A."/>
            <person name="Carter-House D."/>
            <person name="Stajich J."/>
            <person name="Litt A."/>
        </authorList>
    </citation>
    <scope>NUCLEOTIDE SEQUENCE [LARGE SCALE GENOMIC DNA]</scope>
    <source>
        <strain evidence="3">AR-01</strain>
    </source>
</reference>
<evidence type="ECO:0000256" key="1">
    <source>
        <dbReference type="SAM" id="MobiDB-lite"/>
    </source>
</evidence>
<evidence type="ECO:0000313" key="3">
    <source>
        <dbReference type="EMBL" id="MCD7451066.1"/>
    </source>
</evidence>
<dbReference type="Proteomes" id="UP000823775">
    <property type="component" value="Unassembled WGS sequence"/>
</dbReference>
<organism evidence="3 4">
    <name type="scientific">Datura stramonium</name>
    <name type="common">Jimsonweed</name>
    <name type="synonym">Common thornapple</name>
    <dbReference type="NCBI Taxonomy" id="4076"/>
    <lineage>
        <taxon>Eukaryota</taxon>
        <taxon>Viridiplantae</taxon>
        <taxon>Streptophyta</taxon>
        <taxon>Embryophyta</taxon>
        <taxon>Tracheophyta</taxon>
        <taxon>Spermatophyta</taxon>
        <taxon>Magnoliopsida</taxon>
        <taxon>eudicotyledons</taxon>
        <taxon>Gunneridae</taxon>
        <taxon>Pentapetalae</taxon>
        <taxon>asterids</taxon>
        <taxon>lamiids</taxon>
        <taxon>Solanales</taxon>
        <taxon>Solanaceae</taxon>
        <taxon>Solanoideae</taxon>
        <taxon>Datureae</taxon>
        <taxon>Datura</taxon>
    </lineage>
</organism>
<protein>
    <recommendedName>
        <fullName evidence="2">Isopenicillin N synthase-like Fe(2+) 2OG dioxygenase domain-containing protein</fullName>
    </recommendedName>
</protein>
<dbReference type="InterPro" id="IPR027443">
    <property type="entry name" value="IPNS-like_sf"/>
</dbReference>
<evidence type="ECO:0000259" key="2">
    <source>
        <dbReference type="Pfam" id="PF03171"/>
    </source>
</evidence>
<comment type="caution">
    <text evidence="3">The sequence shown here is derived from an EMBL/GenBank/DDBJ whole genome shotgun (WGS) entry which is preliminary data.</text>
</comment>
<dbReference type="InterPro" id="IPR044861">
    <property type="entry name" value="IPNS-like_FE2OG_OXY"/>
</dbReference>
<dbReference type="SUPFAM" id="SSF51197">
    <property type="entry name" value="Clavaminate synthase-like"/>
    <property type="match status" value="1"/>
</dbReference>
<evidence type="ECO:0000313" key="4">
    <source>
        <dbReference type="Proteomes" id="UP000823775"/>
    </source>
</evidence>
<gene>
    <name evidence="3" type="ORF">HAX54_009436</name>
</gene>
<keyword evidence="4" id="KW-1185">Reference proteome</keyword>
<dbReference type="PANTHER" id="PTHR46629">
    <property type="entry name" value="OS01G0917900 PROTEIN"/>
    <property type="match status" value="1"/>
</dbReference>
<proteinExistence type="predicted"/>
<dbReference type="Pfam" id="PF03171">
    <property type="entry name" value="2OG-FeII_Oxy"/>
    <property type="match status" value="1"/>
</dbReference>
<dbReference type="Gene3D" id="2.60.120.330">
    <property type="entry name" value="B-lactam Antibiotic, Isopenicillin N Synthase, Chain"/>
    <property type="match status" value="1"/>
</dbReference>
<sequence length="290" mass="32070">MDGGDRVIRRRKSLTERLGLKGIDVAGSTWGILPAAPFNVVDDENDDVAEWKEVPMNLAAALAAERSQLRAAAADSNHDEVNIDTGSRPGPNSNSGPLRPDHEGVPGNAPGTPTRMSLMRLLEETEVYEGELLMEKGKEEEEEEGSNDSVCCMRRKKEAAFILMWAHILQGVFKSFGIYQTLSQEELLVADVQLSEYLERWPYRQKLELMSDGQIYLSSPFHKVETVIEQEDNEGICNKTREISRATLTFTVANYPPCPKPQLIKGLRAHTDAGGITFCSKMTASGLSNS</sequence>